<dbReference type="Proteomes" id="UP000234166">
    <property type="component" value="Unassembled WGS sequence"/>
</dbReference>
<organism evidence="2 3">
    <name type="scientific">Xanthomonas campestris pv. phaseoli</name>
    <dbReference type="NCBI Taxonomy" id="317013"/>
    <lineage>
        <taxon>Bacteria</taxon>
        <taxon>Pseudomonadati</taxon>
        <taxon>Pseudomonadota</taxon>
        <taxon>Gammaproteobacteria</taxon>
        <taxon>Lysobacterales</taxon>
        <taxon>Lysobacteraceae</taxon>
        <taxon>Xanthomonas</taxon>
    </lineage>
</organism>
<proteinExistence type="predicted"/>
<dbReference type="EMBL" id="OCYS01000032">
    <property type="protein sequence ID" value="SON82289.1"/>
    <property type="molecule type" value="Genomic_DNA"/>
</dbReference>
<accession>A0AB38DVR4</accession>
<evidence type="ECO:0000313" key="1">
    <source>
        <dbReference type="EMBL" id="SON77079.1"/>
    </source>
</evidence>
<dbReference type="Proteomes" id="UP000234181">
    <property type="component" value="Unassembled WGS sequence"/>
</dbReference>
<protein>
    <submittedName>
        <fullName evidence="2">Uncharacterized protein</fullName>
    </submittedName>
</protein>
<name>A0AB38DVR4_XANCH</name>
<dbReference type="EMBL" id="OCYT01000033">
    <property type="protein sequence ID" value="SON77079.1"/>
    <property type="molecule type" value="Genomic_DNA"/>
</dbReference>
<sequence>MSLACTTAWKCLSAGASRWLRKIASSLPAHGRDSRSGSWIQDGCLGVWLHPRHRAGPIDTGALAGELLMALGQTRARW</sequence>
<evidence type="ECO:0000313" key="2">
    <source>
        <dbReference type="EMBL" id="SON82289.1"/>
    </source>
</evidence>
<comment type="caution">
    <text evidence="2">The sequence shown here is derived from an EMBL/GenBank/DDBJ whole genome shotgun (WGS) entry which is preliminary data.</text>
</comment>
<evidence type="ECO:0000313" key="3">
    <source>
        <dbReference type="Proteomes" id="UP000234166"/>
    </source>
</evidence>
<gene>
    <name evidence="1" type="ORF">XAP6984_1280026</name>
    <name evidence="2" type="ORF">XAP7430_1270004</name>
</gene>
<evidence type="ECO:0000313" key="4">
    <source>
        <dbReference type="Proteomes" id="UP000234181"/>
    </source>
</evidence>
<dbReference type="AlphaFoldDB" id="A0AB38DVR4"/>
<reference evidence="3 4" key="1">
    <citation type="submission" date="2017-10" db="EMBL/GenBank/DDBJ databases">
        <authorList>
            <person name="Regsiter A."/>
            <person name="William W."/>
        </authorList>
    </citation>
    <scope>NUCLEOTIDE SEQUENCE [LARGE SCALE GENOMIC DNA]</scope>
    <source>
        <strain evidence="1 4">CFBP6984</strain>
        <strain evidence="2 3">CFBP7430</strain>
    </source>
</reference>
<keyword evidence="4" id="KW-1185">Reference proteome</keyword>